<dbReference type="AlphaFoldDB" id="A0A0B1R7A1"/>
<dbReference type="NCBIfam" id="NF008575">
    <property type="entry name" value="PRK11530.1"/>
    <property type="match status" value="1"/>
</dbReference>
<dbReference type="RefSeq" id="WP_039330012.1">
    <property type="nucleotide sequence ID" value="NZ_JTJJ01000030.1"/>
</dbReference>
<dbReference type="Pfam" id="PF11622">
    <property type="entry name" value="DUF3251"/>
    <property type="match status" value="1"/>
</dbReference>
<dbReference type="PROSITE" id="PS51257">
    <property type="entry name" value="PROKAR_LIPOPROTEIN"/>
    <property type="match status" value="1"/>
</dbReference>
<feature type="coiled-coil region" evidence="1">
    <location>
        <begin position="29"/>
        <end position="56"/>
    </location>
</feature>
<comment type="caution">
    <text evidence="3">The sequence shown here is derived from an EMBL/GenBank/DDBJ whole genome shotgun (WGS) entry which is preliminary data.</text>
</comment>
<accession>A0A0B1R7A1</accession>
<dbReference type="InterPro" id="IPR037125">
    <property type="entry name" value="YajI-like_sf"/>
</dbReference>
<sequence length="187" mass="20058">MTIRTFWAPAALSLLVLSGCSSTPTSPQVKELHQEVSQLNQQMRKLTNQATALEIQGQLNGQSTQGAWLLPQANTPVELQTQVGKLRLSLSRVEGEVSGSRASLNIRSTDDQPIPALSATVVWGELDPASGKPLNAESLSQTIQVEASLMPRSSVTVPLRLSGLTPDQLGYVRVHDVQGVAEVKQTP</sequence>
<evidence type="ECO:0000313" key="3">
    <source>
        <dbReference type="EMBL" id="KHJ68499.1"/>
    </source>
</evidence>
<organism evidence="3 4">
    <name type="scientific">Pantoea rodasii</name>
    <dbReference type="NCBI Taxonomy" id="1076549"/>
    <lineage>
        <taxon>Bacteria</taxon>
        <taxon>Pseudomonadati</taxon>
        <taxon>Pseudomonadota</taxon>
        <taxon>Gammaproteobacteria</taxon>
        <taxon>Enterobacterales</taxon>
        <taxon>Erwiniaceae</taxon>
        <taxon>Pantoea</taxon>
    </lineage>
</organism>
<evidence type="ECO:0000259" key="2">
    <source>
        <dbReference type="Pfam" id="PF11622"/>
    </source>
</evidence>
<dbReference type="InterPro" id="IPR021658">
    <property type="entry name" value="DUF3251"/>
</dbReference>
<protein>
    <recommendedName>
        <fullName evidence="2">DUF3251 domain-containing protein</fullName>
    </recommendedName>
</protein>
<dbReference type="Gene3D" id="2.60.40.1620">
    <property type="entry name" value="Lipoprotein YajI-like"/>
    <property type="match status" value="1"/>
</dbReference>
<reference evidence="3 4" key="1">
    <citation type="submission" date="2014-11" db="EMBL/GenBank/DDBJ databases">
        <title>Genome sequencing of Pantoea rodasii ND03.</title>
        <authorList>
            <person name="Muhamad Yunos N.Y."/>
            <person name="Chan K.-G."/>
        </authorList>
    </citation>
    <scope>NUCLEOTIDE SEQUENCE [LARGE SCALE GENOMIC DNA]</scope>
    <source>
        <strain evidence="3 4">ND03</strain>
    </source>
</reference>
<evidence type="ECO:0000256" key="1">
    <source>
        <dbReference type="SAM" id="Coils"/>
    </source>
</evidence>
<feature type="domain" description="DUF3251" evidence="2">
    <location>
        <begin position="28"/>
        <end position="179"/>
    </location>
</feature>
<gene>
    <name evidence="3" type="ORF">QU24_08225</name>
</gene>
<dbReference type="EMBL" id="JTJJ01000030">
    <property type="protein sequence ID" value="KHJ68499.1"/>
    <property type="molecule type" value="Genomic_DNA"/>
</dbReference>
<proteinExistence type="predicted"/>
<evidence type="ECO:0000313" key="4">
    <source>
        <dbReference type="Proteomes" id="UP000030853"/>
    </source>
</evidence>
<dbReference type="Proteomes" id="UP000030853">
    <property type="component" value="Unassembled WGS sequence"/>
</dbReference>
<name>A0A0B1R7A1_9GAMM</name>
<keyword evidence="1" id="KW-0175">Coiled coil</keyword>